<evidence type="ECO:0000256" key="2">
    <source>
        <dbReference type="ARBA" id="ARBA00023180"/>
    </source>
</evidence>
<accession>A0AAN7T4T4</accession>
<dbReference type="Proteomes" id="UP001309876">
    <property type="component" value="Unassembled WGS sequence"/>
</dbReference>
<evidence type="ECO:0000313" key="5">
    <source>
        <dbReference type="Proteomes" id="UP001309876"/>
    </source>
</evidence>
<dbReference type="PANTHER" id="PTHR10340">
    <property type="entry name" value="SPHINGOMYELIN PHOSPHODIESTERASE"/>
    <property type="match status" value="1"/>
</dbReference>
<protein>
    <recommendedName>
        <fullName evidence="3">Calcineurin-like phosphoesterase domain-containing protein</fullName>
    </recommendedName>
</protein>
<dbReference type="EMBL" id="JAVRRJ010000001">
    <property type="protein sequence ID" value="KAK5090008.1"/>
    <property type="molecule type" value="Genomic_DNA"/>
</dbReference>
<keyword evidence="2" id="KW-0325">Glycoprotein</keyword>
<reference evidence="4 5" key="1">
    <citation type="submission" date="2023-08" db="EMBL/GenBank/DDBJ databases">
        <title>Black Yeasts Isolated from many extreme environments.</title>
        <authorList>
            <person name="Coleine C."/>
            <person name="Stajich J.E."/>
            <person name="Selbmann L."/>
        </authorList>
    </citation>
    <scope>NUCLEOTIDE SEQUENCE [LARGE SCALE GENOMIC DNA]</scope>
    <source>
        <strain evidence="4 5">CCFEE 5910</strain>
    </source>
</reference>
<evidence type="ECO:0000259" key="3">
    <source>
        <dbReference type="Pfam" id="PF00149"/>
    </source>
</evidence>
<evidence type="ECO:0000256" key="1">
    <source>
        <dbReference type="ARBA" id="ARBA00022801"/>
    </source>
</evidence>
<dbReference type="InterPro" id="IPR041805">
    <property type="entry name" value="ASMase/PPN1_MPP"/>
</dbReference>
<sequence length="471" mass="52338">MYFTPKPASADAALPPSGKNLNVLHLSDYHIDPRYDIGSEANCTSHLCCRPDAVNNVLHTNAQSPSLPASRFGALKCDSPPDLALSAFQSMPQFFDVSNISFSIYTGDIVSHDRDDQLSQAYIEYEETIAYDTFKAALNNAPVYATLGNHDSFPQALNAPNSLAPKNAFSWNYELLASLWQNASWLNASEAQYAATHYGAFAVTTPQGLRVISLNTDFWYKANIFNHYNTTNPDQSGILSFLAAELLACEARNQRAWIIGHVLSGYDGSNPLPNPTALFYSIVARFAPKTIALIAFGHTHEDQKQIYYDFLPNSTYIIDGRTYRNTTMVDYNKPIAVAYIGPSVVPLTNLNAGYTMYQVDDLTFEIMGSQVYFANISNSLTWTTPEWDFEYDTRTAYTPVISGGWPATAPLNATFWHKVTEAMLENTSVAQMYSTYETKSSVVTPACDTGECARRKVTSKVWMQAYAYNVL</sequence>
<name>A0AAN7T4T4_9EURO</name>
<dbReference type="Pfam" id="PF00149">
    <property type="entry name" value="Metallophos"/>
    <property type="match status" value="1"/>
</dbReference>
<dbReference type="InterPro" id="IPR029052">
    <property type="entry name" value="Metallo-depent_PP-like"/>
</dbReference>
<feature type="domain" description="Calcineurin-like phosphoesterase" evidence="3">
    <location>
        <begin position="23"/>
        <end position="301"/>
    </location>
</feature>
<comment type="caution">
    <text evidence="4">The sequence shown here is derived from an EMBL/GenBank/DDBJ whole genome shotgun (WGS) entry which is preliminary data.</text>
</comment>
<dbReference type="CDD" id="cd00842">
    <property type="entry name" value="MPP_ASMase"/>
    <property type="match status" value="1"/>
</dbReference>
<dbReference type="SUPFAM" id="SSF56300">
    <property type="entry name" value="Metallo-dependent phosphatases"/>
    <property type="match status" value="1"/>
</dbReference>
<keyword evidence="5" id="KW-1185">Reference proteome</keyword>
<evidence type="ECO:0000313" key="4">
    <source>
        <dbReference type="EMBL" id="KAK5090008.1"/>
    </source>
</evidence>
<dbReference type="GO" id="GO:0008081">
    <property type="term" value="F:phosphoric diester hydrolase activity"/>
    <property type="evidence" value="ECO:0007669"/>
    <property type="project" value="TreeGrafter"/>
</dbReference>
<organism evidence="4 5">
    <name type="scientific">Lithohypha guttulata</name>
    <dbReference type="NCBI Taxonomy" id="1690604"/>
    <lineage>
        <taxon>Eukaryota</taxon>
        <taxon>Fungi</taxon>
        <taxon>Dikarya</taxon>
        <taxon>Ascomycota</taxon>
        <taxon>Pezizomycotina</taxon>
        <taxon>Eurotiomycetes</taxon>
        <taxon>Chaetothyriomycetidae</taxon>
        <taxon>Chaetothyriales</taxon>
        <taxon>Trichomeriaceae</taxon>
        <taxon>Lithohypha</taxon>
    </lineage>
</organism>
<dbReference type="InterPro" id="IPR004843">
    <property type="entry name" value="Calcineurin-like_PHP"/>
</dbReference>
<proteinExistence type="predicted"/>
<dbReference type="Gene3D" id="3.60.21.10">
    <property type="match status" value="1"/>
</dbReference>
<keyword evidence="1" id="KW-0378">Hydrolase</keyword>
<dbReference type="PANTHER" id="PTHR10340:SF27">
    <property type="entry name" value="ACL091CP"/>
    <property type="match status" value="1"/>
</dbReference>
<dbReference type="AlphaFoldDB" id="A0AAN7T4T4"/>
<gene>
    <name evidence="4" type="ORF">LTR05_000177</name>
</gene>